<sequence>MTFYCWHCALMEGVLTSFPDLGADLNVKRIAWPRQRVDLVELLGEDHQSLPVLVLSDGGFIDDKDAILEPLTKRHGYPFRHP</sequence>
<accession>A0A5E8GSL5</accession>
<organism evidence="1 2">
    <name type="scientific">Roseibium alexandrii (strain DSM 17067 / NCIMB 14079 / DFL-11)</name>
    <name type="common">Labrenzia alexandrii</name>
    <dbReference type="NCBI Taxonomy" id="244592"/>
    <lineage>
        <taxon>Bacteria</taxon>
        <taxon>Pseudomonadati</taxon>
        <taxon>Pseudomonadota</taxon>
        <taxon>Alphaproteobacteria</taxon>
        <taxon>Hyphomicrobiales</taxon>
        <taxon>Stappiaceae</taxon>
        <taxon>Roseibium</taxon>
    </lineage>
</organism>
<comment type="caution">
    <text evidence="1">The sequence shown here is derived from an EMBL/GenBank/DDBJ whole genome shotgun (WGS) entry which is preliminary data.</text>
</comment>
<proteinExistence type="predicted"/>
<dbReference type="Pfam" id="PF11287">
    <property type="entry name" value="DUF3088"/>
    <property type="match status" value="1"/>
</dbReference>
<dbReference type="AlphaFoldDB" id="A0A5E8GSL5"/>
<name>A0A5E8GSL5_ROSAD</name>
<reference evidence="1 2" key="2">
    <citation type="submission" date="2013-04" db="EMBL/GenBank/DDBJ databases">
        <authorList>
            <person name="Fiebig A."/>
            <person name="Pradella S."/>
            <person name="Wagner-Doebler I."/>
        </authorList>
    </citation>
    <scope>NUCLEOTIDE SEQUENCE [LARGE SCALE GENOMIC DNA]</scope>
    <source>
        <strain evidence="2">DSM 17067 / NCIMB 14079 / DFL-11</strain>
    </source>
</reference>
<gene>
    <name evidence="1" type="ORF">SADFL11_169</name>
</gene>
<evidence type="ECO:0000313" key="1">
    <source>
        <dbReference type="EMBL" id="EEE42883.2"/>
    </source>
</evidence>
<protein>
    <submittedName>
        <fullName evidence="1">Uncharacterized protein</fullName>
    </submittedName>
</protein>
<reference evidence="1 2" key="1">
    <citation type="submission" date="2008-01" db="EMBL/GenBank/DDBJ databases">
        <authorList>
            <person name="Wagner-Dobler I."/>
            <person name="Ferriera S."/>
            <person name="Johnson J."/>
            <person name="Kravitz S."/>
            <person name="Beeson K."/>
            <person name="Sutton G."/>
            <person name="Rogers Y.-H."/>
            <person name="Friedman R."/>
            <person name="Frazier M."/>
            <person name="Venter J.C."/>
        </authorList>
    </citation>
    <scope>NUCLEOTIDE SEQUENCE [LARGE SCALE GENOMIC DNA]</scope>
    <source>
        <strain evidence="2">DSM 17067 / NCIMB 14079 / DFL-11</strain>
    </source>
</reference>
<dbReference type="EMBL" id="ACCU02000003">
    <property type="protein sequence ID" value="EEE42883.2"/>
    <property type="molecule type" value="Genomic_DNA"/>
</dbReference>
<dbReference type="InterPro" id="IPR021439">
    <property type="entry name" value="DUF3088"/>
</dbReference>
<dbReference type="Proteomes" id="UP000004703">
    <property type="component" value="Chromosome"/>
</dbReference>
<evidence type="ECO:0000313" key="2">
    <source>
        <dbReference type="Proteomes" id="UP000004703"/>
    </source>
</evidence>